<dbReference type="InterPro" id="IPR028082">
    <property type="entry name" value="Peripla_BP_I"/>
</dbReference>
<dbReference type="SUPFAM" id="SSF53822">
    <property type="entry name" value="Periplasmic binding protein-like I"/>
    <property type="match status" value="1"/>
</dbReference>
<dbReference type="InterPro" id="IPR010982">
    <property type="entry name" value="Lambda_DNA-bd_dom_sf"/>
</dbReference>
<dbReference type="PROSITE" id="PS50932">
    <property type="entry name" value="HTH_LACI_2"/>
    <property type="match status" value="1"/>
</dbReference>
<dbReference type="RefSeq" id="WP_341849932.1">
    <property type="nucleotide sequence ID" value="NZ_JAAOYO010000006.1"/>
</dbReference>
<proteinExistence type="predicted"/>
<accession>A0ABX0TET6</accession>
<dbReference type="SUPFAM" id="SSF47413">
    <property type="entry name" value="lambda repressor-like DNA-binding domains"/>
    <property type="match status" value="1"/>
</dbReference>
<evidence type="ECO:0000313" key="5">
    <source>
        <dbReference type="EMBL" id="NII42673.1"/>
    </source>
</evidence>
<keyword evidence="1" id="KW-0805">Transcription regulation</keyword>
<dbReference type="PANTHER" id="PTHR30146">
    <property type="entry name" value="LACI-RELATED TRANSCRIPTIONAL REPRESSOR"/>
    <property type="match status" value="1"/>
</dbReference>
<evidence type="ECO:0000256" key="1">
    <source>
        <dbReference type="ARBA" id="ARBA00023015"/>
    </source>
</evidence>
<comment type="caution">
    <text evidence="5">The sequence shown here is derived from an EMBL/GenBank/DDBJ whole genome shotgun (WGS) entry which is preliminary data.</text>
</comment>
<evidence type="ECO:0000259" key="4">
    <source>
        <dbReference type="PROSITE" id="PS50932"/>
    </source>
</evidence>
<protein>
    <submittedName>
        <fullName evidence="5">LacI family transcriptional regulator</fullName>
    </submittedName>
</protein>
<organism evidence="5 6">
    <name type="scientific">Curtobacterium salicis</name>
    <dbReference type="NCBI Taxonomy" id="1779862"/>
    <lineage>
        <taxon>Bacteria</taxon>
        <taxon>Bacillati</taxon>
        <taxon>Actinomycetota</taxon>
        <taxon>Actinomycetes</taxon>
        <taxon>Micrococcales</taxon>
        <taxon>Microbacteriaceae</taxon>
        <taxon>Curtobacterium</taxon>
    </lineage>
</organism>
<dbReference type="CDD" id="cd06267">
    <property type="entry name" value="PBP1_LacI_sugar_binding-like"/>
    <property type="match status" value="1"/>
</dbReference>
<dbReference type="InterPro" id="IPR000843">
    <property type="entry name" value="HTH_LacI"/>
</dbReference>
<dbReference type="Gene3D" id="3.40.50.2300">
    <property type="match status" value="2"/>
</dbReference>
<dbReference type="PANTHER" id="PTHR30146:SF109">
    <property type="entry name" value="HTH-TYPE TRANSCRIPTIONAL REGULATOR GALS"/>
    <property type="match status" value="1"/>
</dbReference>
<dbReference type="Pfam" id="PF00356">
    <property type="entry name" value="LacI"/>
    <property type="match status" value="1"/>
</dbReference>
<keyword evidence="3" id="KW-0804">Transcription</keyword>
<reference evidence="5 6" key="1">
    <citation type="submission" date="2020-03" db="EMBL/GenBank/DDBJ databases">
        <title>Above-ground endophytic microbial communities from plants in different locations in the United States.</title>
        <authorList>
            <person name="Frank C."/>
        </authorList>
    </citation>
    <scope>NUCLEOTIDE SEQUENCE [LARGE SCALE GENOMIC DNA]</scope>
    <source>
        <strain evidence="5 6">WW7</strain>
    </source>
</reference>
<dbReference type="SMART" id="SM00354">
    <property type="entry name" value="HTH_LACI"/>
    <property type="match status" value="1"/>
</dbReference>
<dbReference type="Gene3D" id="1.10.260.40">
    <property type="entry name" value="lambda repressor-like DNA-binding domains"/>
    <property type="match status" value="1"/>
</dbReference>
<dbReference type="InterPro" id="IPR046335">
    <property type="entry name" value="LacI/GalR-like_sensor"/>
</dbReference>
<dbReference type="CDD" id="cd01392">
    <property type="entry name" value="HTH_LacI"/>
    <property type="match status" value="1"/>
</dbReference>
<gene>
    <name evidence="5" type="ORF">E9228_003347</name>
</gene>
<keyword evidence="2" id="KW-0238">DNA-binding</keyword>
<name>A0ABX0TET6_9MICO</name>
<evidence type="ECO:0000313" key="6">
    <source>
        <dbReference type="Proteomes" id="UP001318300"/>
    </source>
</evidence>
<sequence length="336" mass="34278">MPTTPRSRSAPSGRVTAAMVAERAGTSIATVSLVVNGKDRGRVSTPIADRVRDAVEQLGYVVDHAASSLARGSGDLVVLIAPDLSNPFFAEVIRGVRDTVGDRFQLVLSVTERGEQPVDADVRRFERLRPAGILVDAPAESASMSASVPVVLLDAPGGPGAVNYDLTAGVQALVAHLRAAGHRRVAYLDGTSRATTFAVRRSLFEQACTTADITVSPVQAQADLTIDAAAGAVAPVVDAWLADGVTAVVAAADTLAYGVLRVAAERGIAVPASLAVAGFDDLPSSSVTAPSLTSVALPGAELGRAAALRLLATLDGVDAPDPALPTRLVPRASTGA</sequence>
<feature type="domain" description="HTH lacI-type" evidence="4">
    <location>
        <begin position="15"/>
        <end position="71"/>
    </location>
</feature>
<evidence type="ECO:0000256" key="2">
    <source>
        <dbReference type="ARBA" id="ARBA00023125"/>
    </source>
</evidence>
<dbReference type="EMBL" id="JAAOYO010000006">
    <property type="protein sequence ID" value="NII42673.1"/>
    <property type="molecule type" value="Genomic_DNA"/>
</dbReference>
<evidence type="ECO:0000256" key="3">
    <source>
        <dbReference type="ARBA" id="ARBA00023163"/>
    </source>
</evidence>
<dbReference type="Proteomes" id="UP001318300">
    <property type="component" value="Unassembled WGS sequence"/>
</dbReference>
<keyword evidence="6" id="KW-1185">Reference proteome</keyword>
<dbReference type="Pfam" id="PF13377">
    <property type="entry name" value="Peripla_BP_3"/>
    <property type="match status" value="1"/>
</dbReference>